<dbReference type="SUPFAM" id="SSF54909">
    <property type="entry name" value="Dimeric alpha+beta barrel"/>
    <property type="match status" value="1"/>
</dbReference>
<gene>
    <name evidence="3" type="ORF">LMG21510_01207</name>
</gene>
<evidence type="ECO:0000256" key="1">
    <source>
        <dbReference type="ARBA" id="ARBA00007689"/>
    </source>
</evidence>
<organism evidence="3 4">
    <name type="scientific">Cupriavidus respiraculi</name>
    <dbReference type="NCBI Taxonomy" id="195930"/>
    <lineage>
        <taxon>Bacteria</taxon>
        <taxon>Pseudomonadati</taxon>
        <taxon>Pseudomonadota</taxon>
        <taxon>Betaproteobacteria</taxon>
        <taxon>Burkholderiales</taxon>
        <taxon>Burkholderiaceae</taxon>
        <taxon>Cupriavidus</taxon>
    </lineage>
</organism>
<reference evidence="3 4" key="1">
    <citation type="submission" date="2021-08" db="EMBL/GenBank/DDBJ databases">
        <authorList>
            <person name="Peeters C."/>
        </authorList>
    </citation>
    <scope>NUCLEOTIDE SEQUENCE [LARGE SCALE GENOMIC DNA]</scope>
    <source>
        <strain evidence="3 4">LMG 21510</strain>
    </source>
</reference>
<accession>A0ABN7Y5P0</accession>
<keyword evidence="4" id="KW-1185">Reference proteome</keyword>
<protein>
    <recommendedName>
        <fullName evidence="2">YCII-related domain-containing protein</fullName>
    </recommendedName>
</protein>
<dbReference type="EMBL" id="CAJZAH010000001">
    <property type="protein sequence ID" value="CAG9168709.1"/>
    <property type="molecule type" value="Genomic_DNA"/>
</dbReference>
<comment type="similarity">
    <text evidence="1">Belongs to the YciI family.</text>
</comment>
<feature type="domain" description="YCII-related" evidence="2">
    <location>
        <begin position="1"/>
        <end position="107"/>
    </location>
</feature>
<dbReference type="PANTHER" id="PTHR35174">
    <property type="entry name" value="BLL7171 PROTEIN-RELATED"/>
    <property type="match status" value="1"/>
</dbReference>
<proteinExistence type="inferred from homology"/>
<dbReference type="InterPro" id="IPR011008">
    <property type="entry name" value="Dimeric_a/b-barrel"/>
</dbReference>
<dbReference type="InterPro" id="IPR005545">
    <property type="entry name" value="YCII"/>
</dbReference>
<dbReference type="Pfam" id="PF03795">
    <property type="entry name" value="YCII"/>
    <property type="match status" value="1"/>
</dbReference>
<evidence type="ECO:0000313" key="4">
    <source>
        <dbReference type="Proteomes" id="UP000721236"/>
    </source>
</evidence>
<evidence type="ECO:0000313" key="3">
    <source>
        <dbReference type="EMBL" id="CAG9168709.1"/>
    </source>
</evidence>
<dbReference type="Gene3D" id="3.30.70.1060">
    <property type="entry name" value="Dimeric alpha+beta barrel"/>
    <property type="match status" value="1"/>
</dbReference>
<sequence length="144" mass="16027">MRFMVIVKANQDSEAGVMPSEHVLAAMGKYNEELVNAGIMLAGEGLHPSSKGVRVKLTGKDAMVTDGPFAETKELIAGFWIWKVKSREEAIEWAKRCPNAEGEVFELELRQIFEAEDFGAEFTPELREQEERLRARIAADGGSQ</sequence>
<name>A0ABN7Y5P0_9BURK</name>
<dbReference type="Proteomes" id="UP000721236">
    <property type="component" value="Unassembled WGS sequence"/>
</dbReference>
<dbReference type="PANTHER" id="PTHR35174:SF4">
    <property type="entry name" value="BLL7163 PROTEIN"/>
    <property type="match status" value="1"/>
</dbReference>
<dbReference type="RefSeq" id="WP_224040318.1">
    <property type="nucleotide sequence ID" value="NZ_CAJZAH010000001.1"/>
</dbReference>
<evidence type="ECO:0000259" key="2">
    <source>
        <dbReference type="Pfam" id="PF03795"/>
    </source>
</evidence>
<comment type="caution">
    <text evidence="3">The sequence shown here is derived from an EMBL/GenBank/DDBJ whole genome shotgun (WGS) entry which is preliminary data.</text>
</comment>